<organism evidence="11 12">
    <name type="scientific">Gaopeijia maritima</name>
    <dbReference type="NCBI Taxonomy" id="3119007"/>
    <lineage>
        <taxon>Bacteria</taxon>
        <taxon>Pseudomonadati</taxon>
        <taxon>Gemmatimonadota</taxon>
        <taxon>Longimicrobiia</taxon>
        <taxon>Gaopeijiales</taxon>
        <taxon>Gaopeijiaceae</taxon>
        <taxon>Gaopeijia</taxon>
    </lineage>
</organism>
<evidence type="ECO:0000256" key="4">
    <source>
        <dbReference type="ARBA" id="ARBA00022475"/>
    </source>
</evidence>
<dbReference type="InterPro" id="IPR002898">
    <property type="entry name" value="MotA_ExbB_proton_chnl"/>
</dbReference>
<keyword evidence="4" id="KW-1003">Cell membrane</keyword>
<dbReference type="PANTHER" id="PTHR30433:SF2">
    <property type="entry name" value="MOTILITY PROTEIN A"/>
    <property type="match status" value="1"/>
</dbReference>
<gene>
    <name evidence="11" type="ORF">WI372_02690</name>
</gene>
<proteinExistence type="inferred from homology"/>
<evidence type="ECO:0000256" key="8">
    <source>
        <dbReference type="ARBA" id="ARBA00023136"/>
    </source>
</evidence>
<comment type="similarity">
    <text evidence="2">Belongs to the MotA family.</text>
</comment>
<evidence type="ECO:0000313" key="12">
    <source>
        <dbReference type="Proteomes" id="UP001484239"/>
    </source>
</evidence>
<evidence type="ECO:0000256" key="5">
    <source>
        <dbReference type="ARBA" id="ARBA00022692"/>
    </source>
</evidence>
<feature type="transmembrane region" description="Helical" evidence="9">
    <location>
        <begin position="28"/>
        <end position="50"/>
    </location>
</feature>
<evidence type="ECO:0000256" key="2">
    <source>
        <dbReference type="ARBA" id="ARBA00008038"/>
    </source>
</evidence>
<accession>A0ABU9E584</accession>
<feature type="transmembrane region" description="Helical" evidence="9">
    <location>
        <begin position="151"/>
        <end position="169"/>
    </location>
</feature>
<comment type="caution">
    <text evidence="11">The sequence shown here is derived from an EMBL/GenBank/DDBJ whole genome shotgun (WGS) entry which is preliminary data.</text>
</comment>
<dbReference type="InterPro" id="IPR000540">
    <property type="entry name" value="Flag_MotA_CS"/>
</dbReference>
<dbReference type="PROSITE" id="PS01307">
    <property type="entry name" value="MOTA"/>
    <property type="match status" value="1"/>
</dbReference>
<dbReference type="EMBL" id="JBBHLI010000001">
    <property type="protein sequence ID" value="MEK9499888.1"/>
    <property type="molecule type" value="Genomic_DNA"/>
</dbReference>
<protein>
    <submittedName>
        <fullName evidence="11">MotA/TolQ/ExbB proton channel family protein</fullName>
    </submittedName>
</protein>
<keyword evidence="8 9" id="KW-0472">Membrane</keyword>
<evidence type="ECO:0000256" key="9">
    <source>
        <dbReference type="SAM" id="Phobius"/>
    </source>
</evidence>
<keyword evidence="3" id="KW-0813">Transport</keyword>
<feature type="transmembrane region" description="Helical" evidence="9">
    <location>
        <begin position="181"/>
        <end position="200"/>
    </location>
</feature>
<sequence length="263" mass="28050">MDKASIGGVLAGTGLVLAAILLGSPISTFINVPGILIVAGGTFAATSIAFPTSELRTIFSVSRRVFNDPGDEMVAISQHLIHAMKVLKREGPVALEAVAEEAPTEPLKKGLLLIADGTDSGTIKEILKTETRQMEEHHRAGQKIFNEMGKYAPAFGMVGTLIGLVQMLADMSDPDALGPNMAVALLTTFYGAVLANLIFIPMVSKLDRRIQIELTQIQLAMMGLESMVRGETGIILEEKLRAFLNTHKSKADEALGQPQEAAA</sequence>
<dbReference type="PANTHER" id="PTHR30433">
    <property type="entry name" value="CHEMOTAXIS PROTEIN MOTA"/>
    <property type="match status" value="1"/>
</dbReference>
<evidence type="ECO:0000313" key="11">
    <source>
        <dbReference type="EMBL" id="MEK9499888.1"/>
    </source>
</evidence>
<dbReference type="Pfam" id="PF01618">
    <property type="entry name" value="MotA_ExbB"/>
    <property type="match status" value="1"/>
</dbReference>
<keyword evidence="6" id="KW-0283">Flagellar rotation</keyword>
<keyword evidence="12" id="KW-1185">Reference proteome</keyword>
<keyword evidence="7 9" id="KW-1133">Transmembrane helix</keyword>
<evidence type="ECO:0000256" key="7">
    <source>
        <dbReference type="ARBA" id="ARBA00022989"/>
    </source>
</evidence>
<dbReference type="InterPro" id="IPR047055">
    <property type="entry name" value="MotA-like"/>
</dbReference>
<reference evidence="11 12" key="1">
    <citation type="submission" date="2024-02" db="EMBL/GenBank/DDBJ databases">
        <title>A novel Gemmatimonadota bacterium.</title>
        <authorList>
            <person name="Du Z.-J."/>
            <person name="Ye Y.-Q."/>
        </authorList>
    </citation>
    <scope>NUCLEOTIDE SEQUENCE [LARGE SCALE GENOMIC DNA]</scope>
    <source>
        <strain evidence="11 12">DH-20</strain>
    </source>
</reference>
<evidence type="ECO:0000259" key="10">
    <source>
        <dbReference type="Pfam" id="PF01618"/>
    </source>
</evidence>
<evidence type="ECO:0000256" key="6">
    <source>
        <dbReference type="ARBA" id="ARBA00022779"/>
    </source>
</evidence>
<evidence type="ECO:0000256" key="3">
    <source>
        <dbReference type="ARBA" id="ARBA00022448"/>
    </source>
</evidence>
<evidence type="ECO:0000256" key="1">
    <source>
        <dbReference type="ARBA" id="ARBA00004651"/>
    </source>
</evidence>
<dbReference type="RefSeq" id="WP_405277981.1">
    <property type="nucleotide sequence ID" value="NZ_CP144380.1"/>
</dbReference>
<name>A0ABU9E584_9BACT</name>
<feature type="domain" description="MotA/TolQ/ExbB proton channel" evidence="10">
    <location>
        <begin position="105"/>
        <end position="218"/>
    </location>
</feature>
<keyword evidence="5 9" id="KW-0812">Transmembrane</keyword>
<comment type="subcellular location">
    <subcellularLocation>
        <location evidence="1">Cell membrane</location>
        <topology evidence="1">Multi-pass membrane protein</topology>
    </subcellularLocation>
</comment>
<dbReference type="Proteomes" id="UP001484239">
    <property type="component" value="Unassembled WGS sequence"/>
</dbReference>